<dbReference type="Proteomes" id="UP000823854">
    <property type="component" value="Unassembled WGS sequence"/>
</dbReference>
<reference evidence="2" key="2">
    <citation type="submission" date="2021-04" db="EMBL/GenBank/DDBJ databases">
        <authorList>
            <person name="Gilroy R."/>
        </authorList>
    </citation>
    <scope>NUCLEOTIDE SEQUENCE</scope>
    <source>
        <strain evidence="2">CHK130-7132</strain>
    </source>
</reference>
<sequence length="60" mass="5834">MSHQPVPAPVGRLADPARISPTSTGTGADTGTGGRAGSAPRGISRRRLLQGSAVLGLAAG</sequence>
<gene>
    <name evidence="2" type="ORF">H9932_08675</name>
</gene>
<dbReference type="NCBIfam" id="TIGR01409">
    <property type="entry name" value="TAT_signal_seq"/>
    <property type="match status" value="1"/>
</dbReference>
<dbReference type="AlphaFoldDB" id="A0A9D2PYW9"/>
<evidence type="ECO:0000256" key="1">
    <source>
        <dbReference type="SAM" id="MobiDB-lite"/>
    </source>
</evidence>
<feature type="non-terminal residue" evidence="2">
    <location>
        <position position="60"/>
    </location>
</feature>
<dbReference type="EMBL" id="DWWC01000177">
    <property type="protein sequence ID" value="HJC69734.1"/>
    <property type="molecule type" value="Genomic_DNA"/>
</dbReference>
<comment type="caution">
    <text evidence="2">The sequence shown here is derived from an EMBL/GenBank/DDBJ whole genome shotgun (WGS) entry which is preliminary data.</text>
</comment>
<dbReference type="InterPro" id="IPR006311">
    <property type="entry name" value="TAT_signal"/>
</dbReference>
<feature type="region of interest" description="Disordered" evidence="1">
    <location>
        <begin position="1"/>
        <end position="47"/>
    </location>
</feature>
<accession>A0A9D2PYW9</accession>
<dbReference type="InterPro" id="IPR019546">
    <property type="entry name" value="TAT_signal_bac_arc"/>
</dbReference>
<dbReference type="PROSITE" id="PS51318">
    <property type="entry name" value="TAT"/>
    <property type="match status" value="1"/>
</dbReference>
<reference evidence="2" key="1">
    <citation type="journal article" date="2021" name="PeerJ">
        <title>Extensive microbial diversity within the chicken gut microbiome revealed by metagenomics and culture.</title>
        <authorList>
            <person name="Gilroy R."/>
            <person name="Ravi A."/>
            <person name="Getino M."/>
            <person name="Pursley I."/>
            <person name="Horton D.L."/>
            <person name="Alikhan N.F."/>
            <person name="Baker D."/>
            <person name="Gharbi K."/>
            <person name="Hall N."/>
            <person name="Watson M."/>
            <person name="Adriaenssens E.M."/>
            <person name="Foster-Nyarko E."/>
            <person name="Jarju S."/>
            <person name="Secka A."/>
            <person name="Antonio M."/>
            <person name="Oren A."/>
            <person name="Chaudhuri R.R."/>
            <person name="La Ragione R."/>
            <person name="Hildebrand F."/>
            <person name="Pallen M.J."/>
        </authorList>
    </citation>
    <scope>NUCLEOTIDE SEQUENCE</scope>
    <source>
        <strain evidence="2">CHK130-7132</strain>
    </source>
</reference>
<evidence type="ECO:0000313" key="3">
    <source>
        <dbReference type="Proteomes" id="UP000823854"/>
    </source>
</evidence>
<proteinExistence type="predicted"/>
<name>A0A9D2PYW9_9MICO</name>
<organism evidence="2 3">
    <name type="scientific">Candidatus Brachybacterium intestinipullorum</name>
    <dbReference type="NCBI Taxonomy" id="2838512"/>
    <lineage>
        <taxon>Bacteria</taxon>
        <taxon>Bacillati</taxon>
        <taxon>Actinomycetota</taxon>
        <taxon>Actinomycetes</taxon>
        <taxon>Micrococcales</taxon>
        <taxon>Dermabacteraceae</taxon>
        <taxon>Brachybacterium</taxon>
    </lineage>
</organism>
<protein>
    <submittedName>
        <fullName evidence="2">Twin-arginine translocation signal domain-containing protein</fullName>
    </submittedName>
</protein>
<evidence type="ECO:0000313" key="2">
    <source>
        <dbReference type="EMBL" id="HJC69734.1"/>
    </source>
</evidence>